<keyword evidence="5 8" id="KW-0472">Membrane</keyword>
<evidence type="ECO:0000256" key="8">
    <source>
        <dbReference type="SAM" id="Phobius"/>
    </source>
</evidence>
<evidence type="ECO:0000256" key="4">
    <source>
        <dbReference type="ARBA" id="ARBA00022989"/>
    </source>
</evidence>
<feature type="chain" id="PRO_5035206089" description="Nuclear envelope membrane protein" evidence="9">
    <location>
        <begin position="21"/>
        <end position="228"/>
    </location>
</feature>
<feature type="transmembrane region" description="Helical" evidence="8">
    <location>
        <begin position="87"/>
        <end position="109"/>
    </location>
</feature>
<keyword evidence="3 8" id="KW-0812">Transmembrane</keyword>
<dbReference type="PANTHER" id="PTHR31040">
    <property type="entry name" value="NURIM"/>
    <property type="match status" value="1"/>
</dbReference>
<organism evidence="10 11">
    <name type="scientific">Volvox reticuliferus</name>
    <dbReference type="NCBI Taxonomy" id="1737510"/>
    <lineage>
        <taxon>Eukaryota</taxon>
        <taxon>Viridiplantae</taxon>
        <taxon>Chlorophyta</taxon>
        <taxon>core chlorophytes</taxon>
        <taxon>Chlorophyceae</taxon>
        <taxon>CS clade</taxon>
        <taxon>Chlamydomonadales</taxon>
        <taxon>Volvocaceae</taxon>
        <taxon>Volvox</taxon>
    </lineage>
</organism>
<dbReference type="Gene3D" id="1.20.120.1630">
    <property type="match status" value="1"/>
</dbReference>
<evidence type="ECO:0000256" key="5">
    <source>
        <dbReference type="ARBA" id="ARBA00023136"/>
    </source>
</evidence>
<evidence type="ECO:0000313" key="11">
    <source>
        <dbReference type="Proteomes" id="UP000747110"/>
    </source>
</evidence>
<feature type="signal peptide" evidence="9">
    <location>
        <begin position="1"/>
        <end position="20"/>
    </location>
</feature>
<evidence type="ECO:0000313" key="10">
    <source>
        <dbReference type="EMBL" id="GIL85717.1"/>
    </source>
</evidence>
<evidence type="ECO:0000256" key="6">
    <source>
        <dbReference type="ARBA" id="ARBA00031700"/>
    </source>
</evidence>
<evidence type="ECO:0000256" key="3">
    <source>
        <dbReference type="ARBA" id="ARBA00022692"/>
    </source>
</evidence>
<sequence>MYFFMAKKLLLCLVLNATQLKGPVKITCCSYVACSKDVGCHVHLIGTLSLFYMNTNVRLQLACRLLIVRPQPCLFVLYFPLVSAHRVFLYSIIRVLIFKSLMIAFDVWHSSWLAVGGQRKLGVFSFGSVTGINMFVRHPIYSFVLIFFFCTPVMSAGRLLFASCALAFVLWSLPLEEGTLQAQLGEPYARYRKAVPALIPSLMPYVDKQKAAAVVTRGAKKDDGSKAE</sequence>
<name>A0A8J4FQ94_9CHLO</name>
<proteinExistence type="inferred from homology"/>
<reference evidence="10" key="1">
    <citation type="journal article" date="2021" name="Proc. Natl. Acad. Sci. U.S.A.">
        <title>Three genomes in the algal genus Volvox reveal the fate of a haploid sex-determining region after a transition to homothallism.</title>
        <authorList>
            <person name="Yamamoto K."/>
            <person name="Hamaji T."/>
            <person name="Kawai-Toyooka H."/>
            <person name="Matsuzaki R."/>
            <person name="Takahashi F."/>
            <person name="Nishimura Y."/>
            <person name="Kawachi M."/>
            <person name="Noguchi H."/>
            <person name="Minakuchi Y."/>
            <person name="Umen J.G."/>
            <person name="Toyoda A."/>
            <person name="Nozaki H."/>
        </authorList>
    </citation>
    <scope>NUCLEOTIDE SEQUENCE</scope>
    <source>
        <strain evidence="10">NIES-3786</strain>
    </source>
</reference>
<evidence type="ECO:0000256" key="1">
    <source>
        <dbReference type="ARBA" id="ARBA00004141"/>
    </source>
</evidence>
<feature type="transmembrane region" description="Helical" evidence="8">
    <location>
        <begin position="146"/>
        <end position="171"/>
    </location>
</feature>
<evidence type="ECO:0000256" key="9">
    <source>
        <dbReference type="SAM" id="SignalP"/>
    </source>
</evidence>
<dbReference type="Proteomes" id="UP000747110">
    <property type="component" value="Unassembled WGS sequence"/>
</dbReference>
<keyword evidence="11" id="KW-1185">Reference proteome</keyword>
<accession>A0A8J4FQ94</accession>
<keyword evidence="9" id="KW-0732">Signal</keyword>
<dbReference type="InterPro" id="IPR033580">
    <property type="entry name" value="Nurim-like"/>
</dbReference>
<evidence type="ECO:0000256" key="7">
    <source>
        <dbReference type="ARBA" id="ARBA00032957"/>
    </source>
</evidence>
<keyword evidence="4 8" id="KW-1133">Transmembrane helix</keyword>
<dbReference type="EMBL" id="BNCP01000033">
    <property type="protein sequence ID" value="GIL85717.1"/>
    <property type="molecule type" value="Genomic_DNA"/>
</dbReference>
<evidence type="ECO:0000256" key="2">
    <source>
        <dbReference type="ARBA" id="ARBA00010631"/>
    </source>
</evidence>
<comment type="subcellular location">
    <subcellularLocation>
        <location evidence="1">Membrane</location>
        <topology evidence="1">Multi-pass membrane protein</topology>
    </subcellularLocation>
</comment>
<dbReference type="GO" id="GO:0031965">
    <property type="term" value="C:nuclear membrane"/>
    <property type="evidence" value="ECO:0007669"/>
    <property type="project" value="TreeGrafter"/>
</dbReference>
<dbReference type="PANTHER" id="PTHR31040:SF1">
    <property type="entry name" value="NURIM"/>
    <property type="match status" value="1"/>
</dbReference>
<comment type="similarity">
    <text evidence="2">Belongs to the nurim family.</text>
</comment>
<dbReference type="AlphaFoldDB" id="A0A8J4FQ94"/>
<protein>
    <recommendedName>
        <fullName evidence="7">Nuclear envelope membrane protein</fullName>
    </recommendedName>
    <alternativeName>
        <fullName evidence="6">Nuclear rim protein</fullName>
    </alternativeName>
</protein>
<dbReference type="OrthoDB" id="10050858at2759"/>
<gene>
    <name evidence="10" type="ORF">Vretifemale_14098</name>
</gene>
<comment type="caution">
    <text evidence="10">The sequence shown here is derived from an EMBL/GenBank/DDBJ whole genome shotgun (WGS) entry which is preliminary data.</text>
</comment>